<reference evidence="2" key="1">
    <citation type="submission" date="2023-03" db="EMBL/GenBank/DDBJ databases">
        <title>Massive genome expansion in bonnet fungi (Mycena s.s.) driven by repeated elements and novel gene families across ecological guilds.</title>
        <authorList>
            <consortium name="Lawrence Berkeley National Laboratory"/>
            <person name="Harder C.B."/>
            <person name="Miyauchi S."/>
            <person name="Viragh M."/>
            <person name="Kuo A."/>
            <person name="Thoen E."/>
            <person name="Andreopoulos B."/>
            <person name="Lu D."/>
            <person name="Skrede I."/>
            <person name="Drula E."/>
            <person name="Henrissat B."/>
            <person name="Morin E."/>
            <person name="Kohler A."/>
            <person name="Barry K."/>
            <person name="LaButti K."/>
            <person name="Morin E."/>
            <person name="Salamov A."/>
            <person name="Lipzen A."/>
            <person name="Mereny Z."/>
            <person name="Hegedus B."/>
            <person name="Baldrian P."/>
            <person name="Stursova M."/>
            <person name="Weitz H."/>
            <person name="Taylor A."/>
            <person name="Grigoriev I.V."/>
            <person name="Nagy L.G."/>
            <person name="Martin F."/>
            <person name="Kauserud H."/>
        </authorList>
    </citation>
    <scope>NUCLEOTIDE SEQUENCE</scope>
    <source>
        <strain evidence="2">CBHHK182m</strain>
    </source>
</reference>
<evidence type="ECO:0000256" key="1">
    <source>
        <dbReference type="SAM" id="MobiDB-lite"/>
    </source>
</evidence>
<evidence type="ECO:0000313" key="2">
    <source>
        <dbReference type="EMBL" id="KAJ7761667.1"/>
    </source>
</evidence>
<dbReference type="Proteomes" id="UP001215598">
    <property type="component" value="Unassembled WGS sequence"/>
</dbReference>
<sequence>MPNGAARNAGKAREADENARPAIPSVLSAVRASFRPHFFELGSLFLSSKPTWTDAASASFGSSSAPTTRALASTSSQYETKFRLRFRQLIDDGVAPGTRVAKATSTGRGWDEGVDRSPPLLRVSIDTGVLGVGSGRSGARSLLEGHRSSCAPIEPHLSWFTSPFERIPHLRSTHIFIANPPPTDGRPHRAPSRPTAVVLSSTW</sequence>
<organism evidence="2 3">
    <name type="scientific">Mycena metata</name>
    <dbReference type="NCBI Taxonomy" id="1033252"/>
    <lineage>
        <taxon>Eukaryota</taxon>
        <taxon>Fungi</taxon>
        <taxon>Dikarya</taxon>
        <taxon>Basidiomycota</taxon>
        <taxon>Agaricomycotina</taxon>
        <taxon>Agaricomycetes</taxon>
        <taxon>Agaricomycetidae</taxon>
        <taxon>Agaricales</taxon>
        <taxon>Marasmiineae</taxon>
        <taxon>Mycenaceae</taxon>
        <taxon>Mycena</taxon>
    </lineage>
</organism>
<accession>A0AAD7JBY7</accession>
<keyword evidence="3" id="KW-1185">Reference proteome</keyword>
<proteinExistence type="predicted"/>
<dbReference type="EMBL" id="JARKIB010000034">
    <property type="protein sequence ID" value="KAJ7761667.1"/>
    <property type="molecule type" value="Genomic_DNA"/>
</dbReference>
<gene>
    <name evidence="2" type="ORF">B0H16DRAFT_1719305</name>
</gene>
<feature type="region of interest" description="Disordered" evidence="1">
    <location>
        <begin position="179"/>
        <end position="203"/>
    </location>
</feature>
<comment type="caution">
    <text evidence="2">The sequence shown here is derived from an EMBL/GenBank/DDBJ whole genome shotgun (WGS) entry which is preliminary data.</text>
</comment>
<name>A0AAD7JBY7_9AGAR</name>
<protein>
    <submittedName>
        <fullName evidence="2">Uncharacterized protein</fullName>
    </submittedName>
</protein>
<dbReference type="AlphaFoldDB" id="A0AAD7JBY7"/>
<evidence type="ECO:0000313" key="3">
    <source>
        <dbReference type="Proteomes" id="UP001215598"/>
    </source>
</evidence>